<dbReference type="Proteomes" id="UP000675881">
    <property type="component" value="Chromosome 14"/>
</dbReference>
<keyword evidence="2" id="KW-1185">Reference proteome</keyword>
<proteinExistence type="predicted"/>
<name>A0A7R8CK31_LEPSM</name>
<dbReference type="EMBL" id="HG994593">
    <property type="protein sequence ID" value="CAF2845984.1"/>
    <property type="molecule type" value="Genomic_DNA"/>
</dbReference>
<evidence type="ECO:0000313" key="2">
    <source>
        <dbReference type="Proteomes" id="UP000675881"/>
    </source>
</evidence>
<gene>
    <name evidence="1" type="ORF">LSAA_5260</name>
</gene>
<evidence type="ECO:0000313" key="1">
    <source>
        <dbReference type="EMBL" id="CAF2845984.1"/>
    </source>
</evidence>
<organism evidence="1 2">
    <name type="scientific">Lepeophtheirus salmonis</name>
    <name type="common">Salmon louse</name>
    <name type="synonym">Caligus salmonis</name>
    <dbReference type="NCBI Taxonomy" id="72036"/>
    <lineage>
        <taxon>Eukaryota</taxon>
        <taxon>Metazoa</taxon>
        <taxon>Ecdysozoa</taxon>
        <taxon>Arthropoda</taxon>
        <taxon>Crustacea</taxon>
        <taxon>Multicrustacea</taxon>
        <taxon>Hexanauplia</taxon>
        <taxon>Copepoda</taxon>
        <taxon>Siphonostomatoida</taxon>
        <taxon>Caligidae</taxon>
        <taxon>Lepeophtheirus</taxon>
    </lineage>
</organism>
<dbReference type="AlphaFoldDB" id="A0A7R8CK31"/>
<sequence>MRFFAIFSIIFAVLVTMALASKVDVGPDNPTQKCDPEDVKPCPDGHHFMGMNCYICSRTVECRNRSYKDALESIQREEYIEGGNDAPMRRTEVIGNHNKYDLSDINLILVRDHYMHRSKRQSGNVSMPTAMTTTTVNDGDLISSNIVEIAFYQFGIIAGTGFLGALFLTDTLPSYPLPGEVGGGFSPTGVLNEQQRQALSLTPPNRKPLAVFPPFSTPRTFPARAVIFREKAGLDNQNENPASFPSIQWLRENFAIFRRRSPKLFKCINLDTDLVGFRIQYNYTCFENSINDCTSTNLLNGSETIFDNILRDRQSGEDFCSSIENECRLFFNGSSLLNEELSWTQHNYRVKRQELTTPIPATVLPTNMTVTTRMPLHTNSSKKTIITNNPVRDAIYGGGILAAGAFVSILSITDALPNFPLPSESGGGVSPNQVTTDLQREALELTPINTIPLAVFPPFRTMRTFPAVAVIFKETTTSNSPRFLSLQWFRSLLPIFRRRSPGFFFIH</sequence>
<reference evidence="1" key="1">
    <citation type="submission" date="2021-02" db="EMBL/GenBank/DDBJ databases">
        <authorList>
            <person name="Bekaert M."/>
        </authorList>
    </citation>
    <scope>NUCLEOTIDE SEQUENCE</scope>
    <source>
        <strain evidence="1">IoA-00</strain>
    </source>
</reference>
<accession>A0A7R8CK31</accession>
<protein>
    <submittedName>
        <fullName evidence="1">(salmon louse) hypothetical protein</fullName>
    </submittedName>
</protein>